<dbReference type="Proteomes" id="UP000293874">
    <property type="component" value="Unassembled WGS sequence"/>
</dbReference>
<name>A0A4Q7N3K3_9BACT</name>
<keyword evidence="4" id="KW-1003">Cell membrane</keyword>
<organism evidence="11 12">
    <name type="scientific">Pseudobacter ginsenosidimutans</name>
    <dbReference type="NCBI Taxonomy" id="661488"/>
    <lineage>
        <taxon>Bacteria</taxon>
        <taxon>Pseudomonadati</taxon>
        <taxon>Bacteroidota</taxon>
        <taxon>Chitinophagia</taxon>
        <taxon>Chitinophagales</taxon>
        <taxon>Chitinophagaceae</taxon>
        <taxon>Pseudobacter</taxon>
    </lineage>
</organism>
<evidence type="ECO:0000256" key="5">
    <source>
        <dbReference type="ARBA" id="ARBA00022670"/>
    </source>
</evidence>
<proteinExistence type="inferred from homology"/>
<protein>
    <recommendedName>
        <fullName evidence="3">Protease PrsW</fullName>
    </recommendedName>
</protein>
<dbReference type="GO" id="GO:0006508">
    <property type="term" value="P:proteolysis"/>
    <property type="evidence" value="ECO:0007669"/>
    <property type="project" value="UniProtKB-KW"/>
</dbReference>
<keyword evidence="7" id="KW-0378">Hydrolase</keyword>
<evidence type="ECO:0000313" key="12">
    <source>
        <dbReference type="Proteomes" id="UP000293874"/>
    </source>
</evidence>
<dbReference type="EMBL" id="SGXA01000001">
    <property type="protein sequence ID" value="RZS75298.1"/>
    <property type="molecule type" value="Genomic_DNA"/>
</dbReference>
<dbReference type="Pfam" id="PF13367">
    <property type="entry name" value="PrsW-protease"/>
    <property type="match status" value="1"/>
</dbReference>
<feature type="transmembrane region" description="Helical" evidence="10">
    <location>
        <begin position="171"/>
        <end position="191"/>
    </location>
</feature>
<dbReference type="GO" id="GO:0005886">
    <property type="term" value="C:plasma membrane"/>
    <property type="evidence" value="ECO:0007669"/>
    <property type="project" value="UniProtKB-SubCell"/>
</dbReference>
<evidence type="ECO:0000256" key="4">
    <source>
        <dbReference type="ARBA" id="ARBA00022475"/>
    </source>
</evidence>
<dbReference type="PANTHER" id="PTHR36844">
    <property type="entry name" value="PROTEASE PRSW"/>
    <property type="match status" value="1"/>
</dbReference>
<dbReference type="PANTHER" id="PTHR36844:SF1">
    <property type="entry name" value="PROTEASE PRSW"/>
    <property type="match status" value="1"/>
</dbReference>
<feature type="transmembrane region" description="Helical" evidence="10">
    <location>
        <begin position="34"/>
        <end position="51"/>
    </location>
</feature>
<evidence type="ECO:0000256" key="9">
    <source>
        <dbReference type="ARBA" id="ARBA00023136"/>
    </source>
</evidence>
<keyword evidence="6 10" id="KW-0812">Transmembrane</keyword>
<sequence length="239" mass="27093">MVLSLLALALAPGLAIAFFIYSRDKYDREPLRNLVISFMLGVASTIPAIIFQTKFQPLLDASFSPYSISYYVVFAFVLVAFSEEGSKFLMLRFYAYRQPAFNEPFDGIIYSVMVSMGFATFENVWYVLENGFATGVLRMFLSVPAHAAFGVLMGFHAGLAKFDHHRPILRLLTGLLLAIFFHGGFDFFLFLQKNPNVTRYVSTGILAFGAIVCYWIAMRLAWRAIRIHQNLSKEVFENP</sequence>
<dbReference type="InterPro" id="IPR023596">
    <property type="entry name" value="Peptidase_PrsW_arch/bac"/>
</dbReference>
<comment type="subcellular location">
    <subcellularLocation>
        <location evidence="1">Cell membrane</location>
        <topology evidence="1">Multi-pass membrane protein</topology>
    </subcellularLocation>
</comment>
<keyword evidence="12" id="KW-1185">Reference proteome</keyword>
<dbReference type="GO" id="GO:0008233">
    <property type="term" value="F:peptidase activity"/>
    <property type="evidence" value="ECO:0007669"/>
    <property type="project" value="UniProtKB-KW"/>
</dbReference>
<feature type="transmembrane region" description="Helical" evidence="10">
    <location>
        <begin position="197"/>
        <end position="217"/>
    </location>
</feature>
<evidence type="ECO:0000256" key="7">
    <source>
        <dbReference type="ARBA" id="ARBA00022801"/>
    </source>
</evidence>
<comment type="caution">
    <text evidence="11">The sequence shown here is derived from an EMBL/GenBank/DDBJ whole genome shotgun (WGS) entry which is preliminary data.</text>
</comment>
<feature type="transmembrane region" description="Helical" evidence="10">
    <location>
        <begin position="107"/>
        <end position="128"/>
    </location>
</feature>
<dbReference type="PIRSF" id="PIRSF016933">
    <property type="entry name" value="PrsW"/>
    <property type="match status" value="1"/>
</dbReference>
<feature type="transmembrane region" description="Helical" evidence="10">
    <location>
        <begin position="6"/>
        <end position="22"/>
    </location>
</feature>
<dbReference type="OrthoDB" id="5504276at2"/>
<dbReference type="InterPro" id="IPR026898">
    <property type="entry name" value="PrsW"/>
</dbReference>
<comment type="similarity">
    <text evidence="2">Belongs to the protease PrsW family.</text>
</comment>
<feature type="transmembrane region" description="Helical" evidence="10">
    <location>
        <begin position="63"/>
        <end position="82"/>
    </location>
</feature>
<keyword evidence="9 10" id="KW-0472">Membrane</keyword>
<evidence type="ECO:0000256" key="2">
    <source>
        <dbReference type="ARBA" id="ARBA00009165"/>
    </source>
</evidence>
<accession>A0A4Q7N3K3</accession>
<evidence type="ECO:0000256" key="3">
    <source>
        <dbReference type="ARBA" id="ARBA00018997"/>
    </source>
</evidence>
<evidence type="ECO:0000256" key="10">
    <source>
        <dbReference type="SAM" id="Phobius"/>
    </source>
</evidence>
<feature type="transmembrane region" description="Helical" evidence="10">
    <location>
        <begin position="140"/>
        <end position="159"/>
    </location>
</feature>
<dbReference type="RefSeq" id="WP_130539676.1">
    <property type="nucleotide sequence ID" value="NZ_CP042431.1"/>
</dbReference>
<keyword evidence="8 10" id="KW-1133">Transmembrane helix</keyword>
<gene>
    <name evidence="11" type="ORF">EV199_1161</name>
</gene>
<reference evidence="11 12" key="1">
    <citation type="submission" date="2019-02" db="EMBL/GenBank/DDBJ databases">
        <title>Genomic Encyclopedia of Type Strains, Phase IV (KMG-IV): sequencing the most valuable type-strain genomes for metagenomic binning, comparative biology and taxonomic classification.</title>
        <authorList>
            <person name="Goeker M."/>
        </authorList>
    </citation>
    <scope>NUCLEOTIDE SEQUENCE [LARGE SCALE GENOMIC DNA]</scope>
    <source>
        <strain evidence="11 12">DSM 18116</strain>
    </source>
</reference>
<evidence type="ECO:0000256" key="1">
    <source>
        <dbReference type="ARBA" id="ARBA00004651"/>
    </source>
</evidence>
<keyword evidence="5" id="KW-0645">Protease</keyword>
<evidence type="ECO:0000256" key="8">
    <source>
        <dbReference type="ARBA" id="ARBA00022989"/>
    </source>
</evidence>
<dbReference type="AlphaFoldDB" id="A0A4Q7N3K3"/>
<evidence type="ECO:0000313" key="11">
    <source>
        <dbReference type="EMBL" id="RZS75298.1"/>
    </source>
</evidence>
<evidence type="ECO:0000256" key="6">
    <source>
        <dbReference type="ARBA" id="ARBA00022692"/>
    </source>
</evidence>